<dbReference type="EMBL" id="CM042033">
    <property type="protein sequence ID" value="KAI3773591.1"/>
    <property type="molecule type" value="Genomic_DNA"/>
</dbReference>
<keyword evidence="2" id="KW-1185">Reference proteome</keyword>
<protein>
    <submittedName>
        <fullName evidence="1">Uncharacterized protein</fullName>
    </submittedName>
</protein>
<organism evidence="1 2">
    <name type="scientific">Smallanthus sonchifolius</name>
    <dbReference type="NCBI Taxonomy" id="185202"/>
    <lineage>
        <taxon>Eukaryota</taxon>
        <taxon>Viridiplantae</taxon>
        <taxon>Streptophyta</taxon>
        <taxon>Embryophyta</taxon>
        <taxon>Tracheophyta</taxon>
        <taxon>Spermatophyta</taxon>
        <taxon>Magnoliopsida</taxon>
        <taxon>eudicotyledons</taxon>
        <taxon>Gunneridae</taxon>
        <taxon>Pentapetalae</taxon>
        <taxon>asterids</taxon>
        <taxon>campanulids</taxon>
        <taxon>Asterales</taxon>
        <taxon>Asteraceae</taxon>
        <taxon>Asteroideae</taxon>
        <taxon>Heliantheae alliance</taxon>
        <taxon>Millerieae</taxon>
        <taxon>Smallanthus</taxon>
    </lineage>
</organism>
<accession>A0ACB9FS66</accession>
<comment type="caution">
    <text evidence="1">The sequence shown here is derived from an EMBL/GenBank/DDBJ whole genome shotgun (WGS) entry which is preliminary data.</text>
</comment>
<name>A0ACB9FS66_9ASTR</name>
<sequence length="137" mass="15566">MSMFCSVLRDCGLGTSILDKSTGSILSRKYGSQPLVIPPVCEGERFMVYELVRLKMFMVYDLVGRMTQQKKVSVVVRFINFLLIIFIFSNSESKKQKKKQDGKPLSAPPTIEAMVDWHGKSLMEDQDFQEGSNVLTF</sequence>
<proteinExistence type="predicted"/>
<dbReference type="Proteomes" id="UP001056120">
    <property type="component" value="Linkage Group LG16"/>
</dbReference>
<reference evidence="2" key="1">
    <citation type="journal article" date="2022" name="Mol. Ecol. Resour.">
        <title>The genomes of chicory, endive, great burdock and yacon provide insights into Asteraceae palaeo-polyploidization history and plant inulin production.</title>
        <authorList>
            <person name="Fan W."/>
            <person name="Wang S."/>
            <person name="Wang H."/>
            <person name="Wang A."/>
            <person name="Jiang F."/>
            <person name="Liu H."/>
            <person name="Zhao H."/>
            <person name="Xu D."/>
            <person name="Zhang Y."/>
        </authorList>
    </citation>
    <scope>NUCLEOTIDE SEQUENCE [LARGE SCALE GENOMIC DNA]</scope>
    <source>
        <strain evidence="2">cv. Yunnan</strain>
    </source>
</reference>
<reference evidence="1 2" key="2">
    <citation type="journal article" date="2022" name="Mol. Ecol. Resour.">
        <title>The genomes of chicory, endive, great burdock and yacon provide insights into Asteraceae paleo-polyploidization history and plant inulin production.</title>
        <authorList>
            <person name="Fan W."/>
            <person name="Wang S."/>
            <person name="Wang H."/>
            <person name="Wang A."/>
            <person name="Jiang F."/>
            <person name="Liu H."/>
            <person name="Zhao H."/>
            <person name="Xu D."/>
            <person name="Zhang Y."/>
        </authorList>
    </citation>
    <scope>NUCLEOTIDE SEQUENCE [LARGE SCALE GENOMIC DNA]</scope>
    <source>
        <strain evidence="2">cv. Yunnan</strain>
        <tissue evidence="1">Leaves</tissue>
    </source>
</reference>
<evidence type="ECO:0000313" key="1">
    <source>
        <dbReference type="EMBL" id="KAI3773591.1"/>
    </source>
</evidence>
<gene>
    <name evidence="1" type="ORF">L1987_48121</name>
</gene>
<evidence type="ECO:0000313" key="2">
    <source>
        <dbReference type="Proteomes" id="UP001056120"/>
    </source>
</evidence>